<evidence type="ECO:0000256" key="2">
    <source>
        <dbReference type="ARBA" id="ARBA00005907"/>
    </source>
</evidence>
<evidence type="ECO:0000256" key="3">
    <source>
        <dbReference type="ARBA" id="ARBA00023242"/>
    </source>
</evidence>
<evidence type="ECO:0000313" key="5">
    <source>
        <dbReference type="EMBL" id="KAF6004151.1"/>
    </source>
</evidence>
<dbReference type="GO" id="GO:0030690">
    <property type="term" value="C:Noc1p-Noc2p complex"/>
    <property type="evidence" value="ECO:0007669"/>
    <property type="project" value="TreeGrafter"/>
</dbReference>
<comment type="caution">
    <text evidence="5">The sequence shown here is derived from an EMBL/GenBank/DDBJ whole genome shotgun (WGS) entry which is preliminary data.</text>
</comment>
<protein>
    <submittedName>
        <fullName evidence="5">Nucleolar complex protein 2</fullName>
    </submittedName>
</protein>
<accession>A0A7J7IP97</accession>
<name>A0A7J7IP97_9RHOD</name>
<keyword evidence="3" id="KW-0539">Nucleus</keyword>
<evidence type="ECO:0000256" key="1">
    <source>
        <dbReference type="ARBA" id="ARBA00004123"/>
    </source>
</evidence>
<feature type="region of interest" description="Disordered" evidence="4">
    <location>
        <begin position="1"/>
        <end position="44"/>
    </location>
</feature>
<proteinExistence type="inferred from homology"/>
<dbReference type="Proteomes" id="UP000530660">
    <property type="component" value="Unassembled WGS sequence"/>
</dbReference>
<keyword evidence="6" id="KW-1185">Reference proteome</keyword>
<comment type="similarity">
    <text evidence="2">Belongs to the NOC2 family.</text>
</comment>
<dbReference type="GO" id="GO:0005654">
    <property type="term" value="C:nucleoplasm"/>
    <property type="evidence" value="ECO:0007669"/>
    <property type="project" value="TreeGrafter"/>
</dbReference>
<dbReference type="AlphaFoldDB" id="A0A7J7IP97"/>
<dbReference type="InterPro" id="IPR005343">
    <property type="entry name" value="Noc2"/>
</dbReference>
<dbReference type="Pfam" id="PF03715">
    <property type="entry name" value="Noc2"/>
    <property type="match status" value="1"/>
</dbReference>
<evidence type="ECO:0000256" key="4">
    <source>
        <dbReference type="SAM" id="MobiDB-lite"/>
    </source>
</evidence>
<dbReference type="GO" id="GO:0030691">
    <property type="term" value="C:Noc2p-Noc3p complex"/>
    <property type="evidence" value="ECO:0007669"/>
    <property type="project" value="TreeGrafter"/>
</dbReference>
<gene>
    <name evidence="5" type="primary">NOC2L</name>
    <name evidence="5" type="ORF">F1559_002667</name>
</gene>
<dbReference type="PANTHER" id="PTHR12687:SF4">
    <property type="entry name" value="NUCLEOLAR COMPLEX PROTEIN 2 HOMOLOG"/>
    <property type="match status" value="1"/>
</dbReference>
<dbReference type="GO" id="GO:0042273">
    <property type="term" value="P:ribosomal large subunit biogenesis"/>
    <property type="evidence" value="ECO:0007669"/>
    <property type="project" value="TreeGrafter"/>
</dbReference>
<reference evidence="5 6" key="1">
    <citation type="journal article" date="2020" name="J. Phycol.">
        <title>Comparative genome analysis reveals Cyanidiococcus gen. nov., a new extremophilic red algal genus sister to Cyanidioschyzon (Cyanidioschyzonaceae, Rhodophyta).</title>
        <authorList>
            <person name="Liu S.-L."/>
            <person name="Chiang Y.-R."/>
            <person name="Yoon H.S."/>
            <person name="Fu H.-Y."/>
        </authorList>
    </citation>
    <scope>NUCLEOTIDE SEQUENCE [LARGE SCALE GENOMIC DNA]</scope>
    <source>
        <strain evidence="5 6">THAL066</strain>
    </source>
</reference>
<dbReference type="PANTHER" id="PTHR12687">
    <property type="entry name" value="NUCLEOLAR COMPLEX 2 AND RAD4-RELATED"/>
    <property type="match status" value="1"/>
</dbReference>
<sequence>MALAEAPEADSSMNSTHEDDGELSSSAPSEVGLEDSRRGSDIETGSVSNVERAVKEKPKTLLRIDVSWFRRIQRDLKRSSKRMAALRRLVSVFSRLVRDREPLARGGEPQAASLADSSGHRVLLYIVVTVPSVLRRDLAAKLHDLNPEDRDWQRYRRVLLSYANTFSMLLSVVRDPFTKCFLLRRIDSLAPFLALLPKWTKALIRDLAARWLDVDELVIIRSQVHSTLKTLARSAGDQVPDMILRECYRSFIHQFKSRNPRVSPAIDFCLQSARELFAENVEASYRVGFAELLELGVLLRKSLQTGHGCDSDAILNWSFMHSLEWWSHVLAVHPGLTSLRFPYTQIVLILIDGLRSLRLFGARFACIRALLRLTRETHLYLPLVPSLLEMLDFADLQRKPSEHAERKNATIDWQRLLRIQEETLRTAAFREAVIDEVLYLLLEWLALYARDAAFPELAFPVQRQLLRYQRSSKSSFLRERIAALIGRLKEDIQAISHWRTGAGQGLASAPSQFVSRLEQRLVAEQEKRARLRPTGIVIPSKEHKATAARREDISNNFVEDWHVPDQYLEQADDVLVALDLDDDVDETENTEC</sequence>
<dbReference type="OrthoDB" id="10266662at2759"/>
<dbReference type="EMBL" id="VWRR01000004">
    <property type="protein sequence ID" value="KAF6004151.1"/>
    <property type="molecule type" value="Genomic_DNA"/>
</dbReference>
<dbReference type="GO" id="GO:0005730">
    <property type="term" value="C:nucleolus"/>
    <property type="evidence" value="ECO:0007669"/>
    <property type="project" value="TreeGrafter"/>
</dbReference>
<evidence type="ECO:0000313" key="6">
    <source>
        <dbReference type="Proteomes" id="UP000530660"/>
    </source>
</evidence>
<organism evidence="5 6">
    <name type="scientific">Cyanidiococcus yangmingshanensis</name>
    <dbReference type="NCBI Taxonomy" id="2690220"/>
    <lineage>
        <taxon>Eukaryota</taxon>
        <taxon>Rhodophyta</taxon>
        <taxon>Bangiophyceae</taxon>
        <taxon>Cyanidiales</taxon>
        <taxon>Cyanidiaceae</taxon>
        <taxon>Cyanidiococcus</taxon>
    </lineage>
</organism>
<comment type="subcellular location">
    <subcellularLocation>
        <location evidence="1">Nucleus</location>
    </subcellularLocation>
</comment>